<dbReference type="SUPFAM" id="SSF103511">
    <property type="entry name" value="Chlorophyll a-b binding protein"/>
    <property type="match status" value="1"/>
</dbReference>
<organism evidence="6 7">
    <name type="scientific">Polarella glacialis</name>
    <name type="common">Dinoflagellate</name>
    <dbReference type="NCBI Taxonomy" id="89957"/>
    <lineage>
        <taxon>Eukaryota</taxon>
        <taxon>Sar</taxon>
        <taxon>Alveolata</taxon>
        <taxon>Dinophyceae</taxon>
        <taxon>Suessiales</taxon>
        <taxon>Suessiaceae</taxon>
        <taxon>Polarella</taxon>
    </lineage>
</organism>
<feature type="binding site" evidence="5">
    <location>
        <position position="20"/>
    </location>
    <ligand>
        <name>chlorophyll a</name>
        <dbReference type="ChEBI" id="CHEBI:58416"/>
        <label>1</label>
    </ligand>
</feature>
<dbReference type="InterPro" id="IPR022796">
    <property type="entry name" value="Chloroa_b-bind"/>
</dbReference>
<keyword evidence="4" id="KW-0934">Plastid</keyword>
<keyword evidence="3" id="KW-0602">Photosynthesis</keyword>
<dbReference type="AlphaFoldDB" id="A0A813H017"/>
<evidence type="ECO:0000256" key="5">
    <source>
        <dbReference type="PIRSR" id="PIRSR601344-1"/>
    </source>
</evidence>
<gene>
    <name evidence="6" type="ORF">PGLA1383_LOCUS47102</name>
</gene>
<proteinExistence type="predicted"/>
<dbReference type="GO" id="GO:0009765">
    <property type="term" value="P:photosynthesis, light harvesting"/>
    <property type="evidence" value="ECO:0007669"/>
    <property type="project" value="InterPro"/>
</dbReference>
<dbReference type="Gene3D" id="1.10.3460.10">
    <property type="entry name" value="Chlorophyll a/b binding protein domain"/>
    <property type="match status" value="1"/>
</dbReference>
<evidence type="ECO:0000313" key="6">
    <source>
        <dbReference type="EMBL" id="CAE8630938.1"/>
    </source>
</evidence>
<dbReference type="EMBL" id="CAJNNV010029986">
    <property type="protein sequence ID" value="CAE8630938.1"/>
    <property type="molecule type" value="Genomic_DNA"/>
</dbReference>
<feature type="binding site" evidence="5">
    <location>
        <position position="34"/>
    </location>
    <ligand>
        <name>chlorophyll a</name>
        <dbReference type="ChEBI" id="CHEBI:58416"/>
        <label>1</label>
    </ligand>
</feature>
<keyword evidence="5" id="KW-0157">Chromophore</keyword>
<feature type="binding site" description="axial binding residue" evidence="5">
    <location>
        <position position="80"/>
    </location>
    <ligand>
        <name>chlorophyll b</name>
        <dbReference type="ChEBI" id="CHEBI:61721"/>
        <label>1</label>
    </ligand>
    <ligandPart>
        <name>Mg</name>
        <dbReference type="ChEBI" id="CHEBI:25107"/>
    </ligandPart>
</feature>
<keyword evidence="2" id="KW-0150">Chloroplast</keyword>
<dbReference type="GO" id="GO:0016020">
    <property type="term" value="C:membrane"/>
    <property type="evidence" value="ECO:0007669"/>
    <property type="project" value="InterPro"/>
</dbReference>
<feature type="binding site" evidence="5">
    <location>
        <position position="37"/>
    </location>
    <ligand>
        <name>chlorophyll a</name>
        <dbReference type="ChEBI" id="CHEBI:58416"/>
        <label>1</label>
    </ligand>
</feature>
<sequence>MGFDPLNLAVAGGTFDKAVSAVPETTYYNYRESEVKHGRFAMVAFLAIFAEAADRSAVLHQLGQVKIEDKLDGTLGLDEVQAPVLLVGLGIQALAEYNLQNSEKDGNFLSVEYKKDRMPGDLGFDPLGLGKGTGADKKGLHNTEINTGRLAMIGVTTFLFKEFIVKDASLASKIL</sequence>
<evidence type="ECO:0000256" key="4">
    <source>
        <dbReference type="ARBA" id="ARBA00022640"/>
    </source>
</evidence>
<feature type="binding site" description="axial binding residue" evidence="5">
    <location>
        <position position="39"/>
    </location>
    <ligand>
        <name>chlorophyll b</name>
        <dbReference type="ChEBI" id="CHEBI:61721"/>
        <label>1</label>
    </ligand>
    <ligandPart>
        <name>Mg</name>
        <dbReference type="ChEBI" id="CHEBI:25107"/>
    </ligandPart>
</feature>
<evidence type="ECO:0000313" key="7">
    <source>
        <dbReference type="Proteomes" id="UP000654075"/>
    </source>
</evidence>
<dbReference type="OrthoDB" id="414283at2759"/>
<dbReference type="PANTHER" id="PTHR21649">
    <property type="entry name" value="CHLOROPHYLL A/B BINDING PROTEIN"/>
    <property type="match status" value="1"/>
</dbReference>
<feature type="binding site" evidence="5">
    <location>
        <position position="144"/>
    </location>
    <ligand>
        <name>chlorophyll a</name>
        <dbReference type="ChEBI" id="CHEBI:58416"/>
        <label>1</label>
    </ligand>
</feature>
<dbReference type="InterPro" id="IPR001344">
    <property type="entry name" value="Chloro_AB-bd_pln"/>
</dbReference>
<dbReference type="Proteomes" id="UP000654075">
    <property type="component" value="Unassembled WGS sequence"/>
</dbReference>
<evidence type="ECO:0000256" key="2">
    <source>
        <dbReference type="ARBA" id="ARBA00022528"/>
    </source>
</evidence>
<accession>A0A813H017</accession>
<keyword evidence="5" id="KW-0148">Chlorophyll</keyword>
<feature type="binding site" evidence="5">
    <location>
        <position position="149"/>
    </location>
    <ligand>
        <name>chlorophyll a</name>
        <dbReference type="ChEBI" id="CHEBI:58416"/>
        <label>1</label>
    </ligand>
</feature>
<feature type="binding site" description="axial binding residue" evidence="5">
    <location>
        <position position="92"/>
    </location>
    <ligand>
        <name>chlorophyll b</name>
        <dbReference type="ChEBI" id="CHEBI:61721"/>
        <label>1</label>
    </ligand>
    <ligandPart>
        <name>Mg</name>
        <dbReference type="ChEBI" id="CHEBI:25107"/>
    </ligandPart>
</feature>
<evidence type="ECO:0000256" key="3">
    <source>
        <dbReference type="ARBA" id="ARBA00022531"/>
    </source>
</evidence>
<dbReference type="GO" id="GO:0009507">
    <property type="term" value="C:chloroplast"/>
    <property type="evidence" value="ECO:0007669"/>
    <property type="project" value="UniProtKB-SubCell"/>
</dbReference>
<protein>
    <submittedName>
        <fullName evidence="6">Uncharacterized protein</fullName>
    </submittedName>
</protein>
<keyword evidence="7" id="KW-1185">Reference proteome</keyword>
<comment type="caution">
    <text evidence="6">The sequence shown here is derived from an EMBL/GenBank/DDBJ whole genome shotgun (WGS) entry which is preliminary data.</text>
</comment>
<comment type="subcellular location">
    <subcellularLocation>
        <location evidence="1">Plastid</location>
        <location evidence="1">Chloroplast</location>
    </subcellularLocation>
</comment>
<dbReference type="Pfam" id="PF00504">
    <property type="entry name" value="Chloroa_b-bind"/>
    <property type="match status" value="1"/>
</dbReference>
<name>A0A813H017_POLGL</name>
<evidence type="ECO:0000256" key="1">
    <source>
        <dbReference type="ARBA" id="ARBA00004229"/>
    </source>
</evidence>
<reference evidence="6" key="1">
    <citation type="submission" date="2021-02" db="EMBL/GenBank/DDBJ databases">
        <authorList>
            <person name="Dougan E. K."/>
            <person name="Rhodes N."/>
            <person name="Thang M."/>
            <person name="Chan C."/>
        </authorList>
    </citation>
    <scope>NUCLEOTIDE SEQUENCE</scope>
</reference>
<dbReference type="GO" id="GO:0016168">
    <property type="term" value="F:chlorophyll binding"/>
    <property type="evidence" value="ECO:0007669"/>
    <property type="project" value="UniProtKB-KW"/>
</dbReference>